<dbReference type="RefSeq" id="WP_062522025.1">
    <property type="nucleotide sequence ID" value="NZ_CP048429.1"/>
</dbReference>
<dbReference type="AlphaFoldDB" id="A0A1G9V6A0"/>
<dbReference type="EMBL" id="FNGM01000016">
    <property type="protein sequence ID" value="SDM67435.1"/>
    <property type="molecule type" value="Genomic_DNA"/>
</dbReference>
<dbReference type="NCBIfam" id="TIGR04069">
    <property type="entry name" value="ocin_ACP_rel"/>
    <property type="match status" value="1"/>
</dbReference>
<sequence length="104" mass="12036">MKGMVHLGIVSQEISAMEIAESLNEILKSRLLIDTDSWGQDKYNRNFLERNVNMKARHLLRLYFEIEANFGISIPEKDIVSGDFNTISKISTIIHREIKNKTTR</sequence>
<organism evidence="2 4">
    <name type="scientific">Paenibacillus jilunlii</name>
    <dbReference type="NCBI Taxonomy" id="682956"/>
    <lineage>
        <taxon>Bacteria</taxon>
        <taxon>Bacillati</taxon>
        <taxon>Bacillota</taxon>
        <taxon>Bacilli</taxon>
        <taxon>Bacillales</taxon>
        <taxon>Paenibacillaceae</taxon>
        <taxon>Paenibacillus</taxon>
    </lineage>
</organism>
<dbReference type="InterPro" id="IPR023972">
    <property type="entry name" value="CHP04069_acyl_carrier-rel"/>
</dbReference>
<name>A0A1G9V6A0_9BACL</name>
<reference evidence="1 3" key="1">
    <citation type="submission" date="2015-08" db="EMBL/GenBank/DDBJ databases">
        <title>Genome of Paenibacillus jilunlii.</title>
        <authorList>
            <person name="Sant'Anna F.H."/>
            <person name="Ambrosini A."/>
            <person name="Souza R."/>
            <person name="Bach E."/>
            <person name="Fernandes G."/>
            <person name="Balsanelli E."/>
            <person name="Baura V.A."/>
            <person name="Pedrosa F.O."/>
            <person name="Souza E.M."/>
            <person name="Passaglia L."/>
        </authorList>
    </citation>
    <scope>NUCLEOTIDE SEQUENCE [LARGE SCALE GENOMIC DNA]</scope>
    <source>
        <strain evidence="1 3">DSM 23019</strain>
    </source>
</reference>
<evidence type="ECO:0000313" key="4">
    <source>
        <dbReference type="Proteomes" id="UP000182783"/>
    </source>
</evidence>
<reference evidence="2 4" key="2">
    <citation type="submission" date="2016-10" db="EMBL/GenBank/DDBJ databases">
        <authorList>
            <person name="de Groot N.N."/>
        </authorList>
    </citation>
    <scope>NUCLEOTIDE SEQUENCE [LARGE SCALE GENOMIC DNA]</scope>
    <source>
        <strain evidence="2 4">CGMCC 1.10239</strain>
    </source>
</reference>
<dbReference type="EMBL" id="LIPY01000104">
    <property type="protein sequence ID" value="KWX76887.1"/>
    <property type="molecule type" value="Genomic_DNA"/>
</dbReference>
<dbReference type="Gene3D" id="1.10.1200.10">
    <property type="entry name" value="ACP-like"/>
    <property type="match status" value="1"/>
</dbReference>
<gene>
    <name evidence="1" type="ORF">AML91_08830</name>
    <name evidence="2" type="ORF">SAMN05216191_11642</name>
</gene>
<dbReference type="OrthoDB" id="9804551at2"/>
<keyword evidence="3" id="KW-1185">Reference proteome</keyword>
<dbReference type="SUPFAM" id="SSF47336">
    <property type="entry name" value="ACP-like"/>
    <property type="match status" value="1"/>
</dbReference>
<evidence type="ECO:0000313" key="3">
    <source>
        <dbReference type="Proteomes" id="UP000070252"/>
    </source>
</evidence>
<dbReference type="InterPro" id="IPR036736">
    <property type="entry name" value="ACP-like_sf"/>
</dbReference>
<evidence type="ECO:0000313" key="1">
    <source>
        <dbReference type="EMBL" id="KWX76887.1"/>
    </source>
</evidence>
<dbReference type="Proteomes" id="UP000182783">
    <property type="component" value="Unassembled WGS sequence"/>
</dbReference>
<dbReference type="Proteomes" id="UP000070252">
    <property type="component" value="Unassembled WGS sequence"/>
</dbReference>
<proteinExistence type="predicted"/>
<evidence type="ECO:0000313" key="2">
    <source>
        <dbReference type="EMBL" id="SDM67435.1"/>
    </source>
</evidence>
<accession>A0A1G9V6A0</accession>
<protein>
    <submittedName>
        <fullName evidence="2">Acyl carrier protein</fullName>
    </submittedName>
</protein>